<reference evidence="2 3" key="1">
    <citation type="journal article" date="2018" name="Cell">
        <title>The Chara Genome: Secondary Complexity and Implications for Plant Terrestrialization.</title>
        <authorList>
            <person name="Nishiyama T."/>
            <person name="Sakayama H."/>
            <person name="Vries J.D."/>
            <person name="Buschmann H."/>
            <person name="Saint-Marcoux D."/>
            <person name="Ullrich K.K."/>
            <person name="Haas F.B."/>
            <person name="Vanderstraeten L."/>
            <person name="Becker D."/>
            <person name="Lang D."/>
            <person name="Vosolsobe S."/>
            <person name="Rombauts S."/>
            <person name="Wilhelmsson P.K.I."/>
            <person name="Janitza P."/>
            <person name="Kern R."/>
            <person name="Heyl A."/>
            <person name="Rumpler F."/>
            <person name="Villalobos L.I.A.C."/>
            <person name="Clay J.M."/>
            <person name="Skokan R."/>
            <person name="Toyoda A."/>
            <person name="Suzuki Y."/>
            <person name="Kagoshima H."/>
            <person name="Schijlen E."/>
            <person name="Tajeshwar N."/>
            <person name="Catarino B."/>
            <person name="Hetherington A.J."/>
            <person name="Saltykova A."/>
            <person name="Bonnot C."/>
            <person name="Breuninger H."/>
            <person name="Symeonidi A."/>
            <person name="Radhakrishnan G.V."/>
            <person name="Van Nieuwerburgh F."/>
            <person name="Deforce D."/>
            <person name="Chang C."/>
            <person name="Karol K.G."/>
            <person name="Hedrich R."/>
            <person name="Ulvskov P."/>
            <person name="Glockner G."/>
            <person name="Delwiche C.F."/>
            <person name="Petrasek J."/>
            <person name="Van de Peer Y."/>
            <person name="Friml J."/>
            <person name="Beilby M."/>
            <person name="Dolan L."/>
            <person name="Kohara Y."/>
            <person name="Sugano S."/>
            <person name="Fujiyama A."/>
            <person name="Delaux P.-M."/>
            <person name="Quint M."/>
            <person name="TheiBen G."/>
            <person name="Hagemann M."/>
            <person name="Harholt J."/>
            <person name="Dunand C."/>
            <person name="Zachgo S."/>
            <person name="Langdale J."/>
            <person name="Maumus F."/>
            <person name="Straeten D.V.D."/>
            <person name="Gould S.B."/>
            <person name="Rensing S.A."/>
        </authorList>
    </citation>
    <scope>NUCLEOTIDE SEQUENCE [LARGE SCALE GENOMIC DNA]</scope>
    <source>
        <strain evidence="2 3">S276</strain>
    </source>
</reference>
<sequence>MAASREREKLHTELQAERELRKKLNDKVSDQQDRIEIMIQKEEQLKREMAALMQMRNSCVEELKVTNHQLEQNLVMKTRELALANEKAENQWRLINAIDREAEEIDSKVNETRMLLESKEKQAAELESKLNKFLTWDMEVIALMLMML</sequence>
<dbReference type="Gramene" id="GBG59512">
    <property type="protein sequence ID" value="GBG59512"/>
    <property type="gene ID" value="CBR_g38536"/>
</dbReference>
<evidence type="ECO:0000256" key="1">
    <source>
        <dbReference type="SAM" id="Coils"/>
    </source>
</evidence>
<organism evidence="2 3">
    <name type="scientific">Chara braunii</name>
    <name type="common">Braun's stonewort</name>
    <dbReference type="NCBI Taxonomy" id="69332"/>
    <lineage>
        <taxon>Eukaryota</taxon>
        <taxon>Viridiplantae</taxon>
        <taxon>Streptophyta</taxon>
        <taxon>Charophyceae</taxon>
        <taxon>Charales</taxon>
        <taxon>Characeae</taxon>
        <taxon>Chara</taxon>
    </lineage>
</organism>
<feature type="coiled-coil region" evidence="1">
    <location>
        <begin position="7"/>
        <end position="129"/>
    </location>
</feature>
<keyword evidence="3" id="KW-1185">Reference proteome</keyword>
<evidence type="ECO:0000313" key="3">
    <source>
        <dbReference type="Proteomes" id="UP000265515"/>
    </source>
</evidence>
<name>A0A388JP75_CHABU</name>
<keyword evidence="1" id="KW-0175">Coiled coil</keyword>
<proteinExistence type="predicted"/>
<evidence type="ECO:0000313" key="2">
    <source>
        <dbReference type="EMBL" id="GBG59512.1"/>
    </source>
</evidence>
<dbReference type="AlphaFoldDB" id="A0A388JP75"/>
<dbReference type="OMA" id="EREHCAT"/>
<dbReference type="EMBL" id="BFEA01000004">
    <property type="protein sequence ID" value="GBG59512.1"/>
    <property type="molecule type" value="Genomic_DNA"/>
</dbReference>
<dbReference type="OrthoDB" id="1923550at2759"/>
<comment type="caution">
    <text evidence="2">The sequence shown here is derived from an EMBL/GenBank/DDBJ whole genome shotgun (WGS) entry which is preliminary data.</text>
</comment>
<protein>
    <submittedName>
        <fullName evidence="2">Uncharacterized protein</fullName>
    </submittedName>
</protein>
<dbReference type="Proteomes" id="UP000265515">
    <property type="component" value="Unassembled WGS sequence"/>
</dbReference>
<gene>
    <name evidence="2" type="ORF">CBR_g38536</name>
</gene>
<accession>A0A388JP75</accession>